<dbReference type="EMBL" id="JBHLWI010000014">
    <property type="protein sequence ID" value="MFC0262387.1"/>
    <property type="molecule type" value="Genomic_DNA"/>
</dbReference>
<evidence type="ECO:0000313" key="1">
    <source>
        <dbReference type="EMBL" id="MFC0262387.1"/>
    </source>
</evidence>
<comment type="caution">
    <text evidence="1">The sequence shown here is derived from an EMBL/GenBank/DDBJ whole genome shotgun (WGS) entry which is preliminary data.</text>
</comment>
<keyword evidence="2" id="KW-1185">Reference proteome</keyword>
<sequence length="110" mass="12955">MEHKKGISVGAYITFDEPNYTVTVTHMPPWVDYPSEGNREEIKVSQNDLIKARVLFAEKLTFKEWSELEQIGLKQKIYMIFQEDYLSKDRFVLNHRFKAFEVRITANGPI</sequence>
<dbReference type="Proteomes" id="UP001589797">
    <property type="component" value="Unassembled WGS sequence"/>
</dbReference>
<reference evidence="1 2" key="1">
    <citation type="submission" date="2024-09" db="EMBL/GenBank/DDBJ databases">
        <authorList>
            <person name="Sun Q."/>
            <person name="Mori K."/>
        </authorList>
    </citation>
    <scope>NUCLEOTIDE SEQUENCE [LARGE SCALE GENOMIC DNA]</scope>
    <source>
        <strain evidence="1 2">CCM 7650</strain>
    </source>
</reference>
<organism evidence="1 2">
    <name type="scientific">Fontibacter flavus</name>
    <dbReference type="NCBI Taxonomy" id="654838"/>
    <lineage>
        <taxon>Bacteria</taxon>
        <taxon>Pseudomonadati</taxon>
        <taxon>Bacteroidota</taxon>
        <taxon>Cytophagia</taxon>
        <taxon>Cytophagales</taxon>
        <taxon>Cyclobacteriaceae</taxon>
        <taxon>Fontibacter</taxon>
    </lineage>
</organism>
<proteinExistence type="predicted"/>
<name>A0ABV6FR96_9BACT</name>
<protein>
    <submittedName>
        <fullName evidence="1">Uncharacterized protein</fullName>
    </submittedName>
</protein>
<evidence type="ECO:0000313" key="2">
    <source>
        <dbReference type="Proteomes" id="UP001589797"/>
    </source>
</evidence>
<gene>
    <name evidence="1" type="ORF">ACFFIP_06800</name>
</gene>
<dbReference type="RefSeq" id="WP_382386827.1">
    <property type="nucleotide sequence ID" value="NZ_JBHLWI010000014.1"/>
</dbReference>
<accession>A0ABV6FR96</accession>